<dbReference type="EMBL" id="KV425573">
    <property type="protein sequence ID" value="KZT25243.1"/>
    <property type="molecule type" value="Genomic_DNA"/>
</dbReference>
<dbReference type="AlphaFoldDB" id="A0A165SJB3"/>
<protein>
    <submittedName>
        <fullName evidence="1">Uncharacterized protein</fullName>
    </submittedName>
</protein>
<dbReference type="InParanoid" id="A0A165SJB3"/>
<keyword evidence="2" id="KW-1185">Reference proteome</keyword>
<sequence length="99" mass="11131">MPSFQAQMDVVGQCWNVSADDFSQCCQLTRTWIGVYTAIPANAHWMLGTEIRLRSNQRPLQQMMKTPLAHMQVVLDLVVHSPMDQAGDLEVCANGVERL</sequence>
<evidence type="ECO:0000313" key="1">
    <source>
        <dbReference type="EMBL" id="KZT25243.1"/>
    </source>
</evidence>
<proteinExistence type="predicted"/>
<name>A0A165SJB3_9AGAM</name>
<reference evidence="1 2" key="1">
    <citation type="journal article" date="2016" name="Mol. Biol. Evol.">
        <title>Comparative Genomics of Early-Diverging Mushroom-Forming Fungi Provides Insights into the Origins of Lignocellulose Decay Capabilities.</title>
        <authorList>
            <person name="Nagy L.G."/>
            <person name="Riley R."/>
            <person name="Tritt A."/>
            <person name="Adam C."/>
            <person name="Daum C."/>
            <person name="Floudas D."/>
            <person name="Sun H."/>
            <person name="Yadav J.S."/>
            <person name="Pangilinan J."/>
            <person name="Larsson K.H."/>
            <person name="Matsuura K."/>
            <person name="Barry K."/>
            <person name="Labutti K."/>
            <person name="Kuo R."/>
            <person name="Ohm R.A."/>
            <person name="Bhattacharya S.S."/>
            <person name="Shirouzu T."/>
            <person name="Yoshinaga Y."/>
            <person name="Martin F.M."/>
            <person name="Grigoriev I.V."/>
            <person name="Hibbett D.S."/>
        </authorList>
    </citation>
    <scope>NUCLEOTIDE SEQUENCE [LARGE SCALE GENOMIC DNA]</scope>
    <source>
        <strain evidence="1 2">HHB14362 ss-1</strain>
    </source>
</reference>
<accession>A0A165SJB3</accession>
<organism evidence="1 2">
    <name type="scientific">Neolentinus lepideus HHB14362 ss-1</name>
    <dbReference type="NCBI Taxonomy" id="1314782"/>
    <lineage>
        <taxon>Eukaryota</taxon>
        <taxon>Fungi</taxon>
        <taxon>Dikarya</taxon>
        <taxon>Basidiomycota</taxon>
        <taxon>Agaricomycotina</taxon>
        <taxon>Agaricomycetes</taxon>
        <taxon>Gloeophyllales</taxon>
        <taxon>Gloeophyllaceae</taxon>
        <taxon>Neolentinus</taxon>
    </lineage>
</organism>
<gene>
    <name evidence="1" type="ORF">NEOLEDRAFT_1134058</name>
</gene>
<evidence type="ECO:0000313" key="2">
    <source>
        <dbReference type="Proteomes" id="UP000076761"/>
    </source>
</evidence>
<dbReference type="Proteomes" id="UP000076761">
    <property type="component" value="Unassembled WGS sequence"/>
</dbReference>